<keyword evidence="2" id="KW-1185">Reference proteome</keyword>
<dbReference type="Proteomes" id="UP000092698">
    <property type="component" value="Chromosome"/>
</dbReference>
<accession>A0A1C7D985</accession>
<organism evidence="1 2">
    <name type="scientific">Paraurantiacibacter namhicola</name>
    <dbReference type="NCBI Taxonomy" id="645517"/>
    <lineage>
        <taxon>Bacteria</taxon>
        <taxon>Pseudomonadati</taxon>
        <taxon>Pseudomonadota</taxon>
        <taxon>Alphaproteobacteria</taxon>
        <taxon>Sphingomonadales</taxon>
        <taxon>Erythrobacteraceae</taxon>
        <taxon>Paraurantiacibacter</taxon>
    </lineage>
</organism>
<gene>
    <name evidence="1" type="ORF">A6F65_01752</name>
</gene>
<evidence type="ECO:0000313" key="1">
    <source>
        <dbReference type="EMBL" id="ANU08049.1"/>
    </source>
</evidence>
<evidence type="ECO:0008006" key="3">
    <source>
        <dbReference type="Google" id="ProtNLM"/>
    </source>
</evidence>
<sequence length="222" mass="23575">MTWLLVIGLALAAFAFAAFALGLPRNVWSVLGSGLVLGLIGYSLQGSPDLPAAPAQPSQTQQAEVGAQLVEIRRMMLDERFQTNVNTQITADAMLRAGRYEYAVTMWRSIATAQPQVAEAWLGLGTSLLGHADGNLTPAARLAFLQAEGLAPGEPAVPFFLGLAELRQQDLSTARSLWAEAQARAPEGSDARMLLDQRLMQLDAIIAQGANRPAAAPSQPAT</sequence>
<proteinExistence type="predicted"/>
<reference evidence="1 2" key="1">
    <citation type="submission" date="2016-07" db="EMBL/GenBank/DDBJ databases">
        <title>Complete genome sequence of Altererythrobacter namhicola JCM 16345T, containing esterase-encoding genes.</title>
        <authorList>
            <person name="Cheng H."/>
            <person name="Wu Y.-H."/>
            <person name="Jian S.-L."/>
            <person name="Huo Y.-Y."/>
            <person name="Wang C.-S."/>
            <person name="Xu X.-W."/>
        </authorList>
    </citation>
    <scope>NUCLEOTIDE SEQUENCE [LARGE SCALE GENOMIC DNA]</scope>
    <source>
        <strain evidence="1 2">JCM 16345</strain>
    </source>
</reference>
<dbReference type="STRING" id="645517.A6F65_01752"/>
<dbReference type="RefSeq" id="WP_067790362.1">
    <property type="nucleotide sequence ID" value="NZ_CP016545.1"/>
</dbReference>
<dbReference type="KEGG" id="anh:A6F65_01752"/>
<dbReference type="SUPFAM" id="SSF48452">
    <property type="entry name" value="TPR-like"/>
    <property type="match status" value="1"/>
</dbReference>
<dbReference type="InterPro" id="IPR011990">
    <property type="entry name" value="TPR-like_helical_dom_sf"/>
</dbReference>
<protein>
    <recommendedName>
        <fullName evidence="3">Cytochrome c-type biogenesis protein CcmH</fullName>
    </recommendedName>
</protein>
<dbReference type="AlphaFoldDB" id="A0A1C7D985"/>
<dbReference type="EMBL" id="CP016545">
    <property type="protein sequence ID" value="ANU08049.1"/>
    <property type="molecule type" value="Genomic_DNA"/>
</dbReference>
<dbReference type="OrthoDB" id="7390129at2"/>
<dbReference type="Gene3D" id="1.25.40.10">
    <property type="entry name" value="Tetratricopeptide repeat domain"/>
    <property type="match status" value="1"/>
</dbReference>
<name>A0A1C7D985_9SPHN</name>
<evidence type="ECO:0000313" key="2">
    <source>
        <dbReference type="Proteomes" id="UP000092698"/>
    </source>
</evidence>